<dbReference type="Proteomes" id="UP000516148">
    <property type="component" value="Chromosome"/>
</dbReference>
<evidence type="ECO:0000313" key="3">
    <source>
        <dbReference type="Proteomes" id="UP000516148"/>
    </source>
</evidence>
<dbReference type="InterPro" id="IPR011990">
    <property type="entry name" value="TPR-like_helical_dom_sf"/>
</dbReference>
<dbReference type="RefSeq" id="WP_187760036.1">
    <property type="nucleotide sequence ID" value="NZ_CP061038.1"/>
</dbReference>
<protein>
    <recommendedName>
        <fullName evidence="4">Tetratricopeptide repeat protein</fullName>
    </recommendedName>
</protein>
<keyword evidence="3" id="KW-1185">Reference proteome</keyword>
<reference evidence="2 3" key="1">
    <citation type="submission" date="2020-09" db="EMBL/GenBank/DDBJ databases">
        <title>Sphingomonas sp., a new species isolated from pork steak.</title>
        <authorList>
            <person name="Heidler von Heilborn D."/>
        </authorList>
    </citation>
    <scope>NUCLEOTIDE SEQUENCE [LARGE SCALE GENOMIC DNA]</scope>
    <source>
        <strain evidence="3">S8-3T</strain>
    </source>
</reference>
<name>A0A7H0LDD5_9SPHN</name>
<dbReference type="KEGG" id="spap:H3Z74_12745"/>
<gene>
    <name evidence="2" type="ORF">H3Z74_12745</name>
</gene>
<organism evidence="2 3">
    <name type="scientific">Sphingomonas alpina</name>
    <dbReference type="NCBI Taxonomy" id="653931"/>
    <lineage>
        <taxon>Bacteria</taxon>
        <taxon>Pseudomonadati</taxon>
        <taxon>Pseudomonadota</taxon>
        <taxon>Alphaproteobacteria</taxon>
        <taxon>Sphingomonadales</taxon>
        <taxon>Sphingomonadaceae</taxon>
        <taxon>Sphingomonas</taxon>
    </lineage>
</organism>
<feature type="compositionally biased region" description="Low complexity" evidence="1">
    <location>
        <begin position="405"/>
        <end position="420"/>
    </location>
</feature>
<dbReference type="AlphaFoldDB" id="A0A7H0LDD5"/>
<dbReference type="EMBL" id="CP061038">
    <property type="protein sequence ID" value="QNQ07688.1"/>
    <property type="molecule type" value="Genomic_DNA"/>
</dbReference>
<evidence type="ECO:0008006" key="4">
    <source>
        <dbReference type="Google" id="ProtNLM"/>
    </source>
</evidence>
<dbReference type="SUPFAM" id="SSF48452">
    <property type="entry name" value="TPR-like"/>
    <property type="match status" value="1"/>
</dbReference>
<feature type="region of interest" description="Disordered" evidence="1">
    <location>
        <begin position="405"/>
        <end position="428"/>
    </location>
</feature>
<proteinExistence type="predicted"/>
<sequence>MPQRNLLYSSATRWALAGVLVVATGWASLSHVYRAAYRRIDAVTIVLGDDPEILRTRLIDVNGGLAIKFDPAELARLRQRLTSKPLDGTAFALVALDATAKGDKERAAKLVAHALALEPRTRLAWLWRLDQQMRNGRTVEAANSTLRLLSVDPSQYPNYVPILARLAKDRRNISQIAAALRGNPGWRGPFLSTLQTNGFDPAIRFAIMDAGNSNVYTIEQERAAFVADLITKADYERAYLAWVSYLPESALASVDTPYDAHFKGMPGPPPFNWQLTAADGDRAETNNGLDLSYSGRKPVTLATQVVVLQPGGYRLRSTVANANSEGPSSGGTTLTWQAYCLPGNRPIGNLALDINVTGKPQLSAPFDVPETCQAVSLSLTGAASEFPVRLNARIAAVQFERATAPTSAPDSAAISTSAIPSPQPSVTP</sequence>
<evidence type="ECO:0000313" key="2">
    <source>
        <dbReference type="EMBL" id="QNQ07688.1"/>
    </source>
</evidence>
<accession>A0A7H0LDD5</accession>
<evidence type="ECO:0000256" key="1">
    <source>
        <dbReference type="SAM" id="MobiDB-lite"/>
    </source>
</evidence>